<reference evidence="8" key="1">
    <citation type="journal article" date="2020" name="Stud. Mycol.">
        <title>101 Dothideomycetes genomes: a test case for predicting lifestyles and emergence of pathogens.</title>
        <authorList>
            <person name="Haridas S."/>
            <person name="Albert R."/>
            <person name="Binder M."/>
            <person name="Bloem J."/>
            <person name="Labutti K."/>
            <person name="Salamov A."/>
            <person name="Andreopoulos B."/>
            <person name="Baker S."/>
            <person name="Barry K."/>
            <person name="Bills G."/>
            <person name="Bluhm B."/>
            <person name="Cannon C."/>
            <person name="Castanera R."/>
            <person name="Culley D."/>
            <person name="Daum C."/>
            <person name="Ezra D."/>
            <person name="Gonzalez J."/>
            <person name="Henrissat B."/>
            <person name="Kuo A."/>
            <person name="Liang C."/>
            <person name="Lipzen A."/>
            <person name="Lutzoni F."/>
            <person name="Magnuson J."/>
            <person name="Mondo S."/>
            <person name="Nolan M."/>
            <person name="Ohm R."/>
            <person name="Pangilinan J."/>
            <person name="Park H.-J."/>
            <person name="Ramirez L."/>
            <person name="Alfaro M."/>
            <person name="Sun H."/>
            <person name="Tritt A."/>
            <person name="Yoshinaga Y."/>
            <person name="Zwiers L.-H."/>
            <person name="Turgeon B."/>
            <person name="Goodwin S."/>
            <person name="Spatafora J."/>
            <person name="Crous P."/>
            <person name="Grigoriev I."/>
        </authorList>
    </citation>
    <scope>NUCLEOTIDE SEQUENCE</scope>
    <source>
        <strain evidence="8">ATCC 36951</strain>
    </source>
</reference>
<dbReference type="PROSITE" id="PS51892">
    <property type="entry name" value="SUBTILASE"/>
    <property type="match status" value="1"/>
</dbReference>
<dbReference type="PROSITE" id="PS00138">
    <property type="entry name" value="SUBTILASE_SER"/>
    <property type="match status" value="1"/>
</dbReference>
<feature type="domain" description="Peptidase S8/S53" evidence="7">
    <location>
        <begin position="179"/>
        <end position="414"/>
    </location>
</feature>
<evidence type="ECO:0000313" key="9">
    <source>
        <dbReference type="Proteomes" id="UP000799537"/>
    </source>
</evidence>
<dbReference type="InterPro" id="IPR015500">
    <property type="entry name" value="Peptidase_S8_subtilisin-rel"/>
</dbReference>
<dbReference type="Pfam" id="PF00082">
    <property type="entry name" value="Peptidase_S8"/>
    <property type="match status" value="1"/>
</dbReference>
<feature type="chain" id="PRO_5025533347" description="Peptidase S8/S53 domain-containing protein" evidence="6">
    <location>
        <begin position="20"/>
        <end position="532"/>
    </location>
</feature>
<proteinExistence type="inferred from homology"/>
<feature type="active site" description="Charge relay system" evidence="5">
    <location>
        <position position="225"/>
    </location>
</feature>
<gene>
    <name evidence="8" type="ORF">M409DRAFT_29734</name>
</gene>
<dbReference type="Gene3D" id="3.40.50.200">
    <property type="entry name" value="Peptidase S8/S53 domain"/>
    <property type="match status" value="1"/>
</dbReference>
<feature type="signal peptide" evidence="6">
    <location>
        <begin position="1"/>
        <end position="19"/>
    </location>
</feature>
<dbReference type="EMBL" id="ML993633">
    <property type="protein sequence ID" value="KAF2159732.1"/>
    <property type="molecule type" value="Genomic_DNA"/>
</dbReference>
<evidence type="ECO:0000256" key="3">
    <source>
        <dbReference type="ARBA" id="ARBA00022801"/>
    </source>
</evidence>
<keyword evidence="4 5" id="KW-0720">Serine protease</keyword>
<name>A0A6A6C1N4_ZASCE</name>
<dbReference type="AlphaFoldDB" id="A0A6A6C1N4"/>
<evidence type="ECO:0000256" key="1">
    <source>
        <dbReference type="ARBA" id="ARBA00011073"/>
    </source>
</evidence>
<accession>A0A6A6C1N4</accession>
<dbReference type="PANTHER" id="PTHR43806:SF11">
    <property type="entry name" value="CEREVISIN-RELATED"/>
    <property type="match status" value="1"/>
</dbReference>
<dbReference type="GeneID" id="54562873"/>
<dbReference type="Proteomes" id="UP000799537">
    <property type="component" value="Unassembled WGS sequence"/>
</dbReference>
<dbReference type="InterPro" id="IPR023828">
    <property type="entry name" value="Peptidase_S8_Ser-AS"/>
</dbReference>
<dbReference type="InterPro" id="IPR036852">
    <property type="entry name" value="Peptidase_S8/S53_dom_sf"/>
</dbReference>
<sequence length="532" mass="57082">MRLCSVSLILNFVVHGSWASLPHQTPDDRRTVPAPLICENFTDTASDIYKVKFHANHTLEGHVRHTGINVTTFERFLETTVPLGYIAKIDRDTLDNFIRLDPGVIEVICDRYVSITFSPLLGDSNFESNATQHLDKRWSITTKRGSASYALQMMASGHKISTPVNDMGDYDFLDTAVQGVDIYVLDGGVCLAHSTFGGRASKIRGLAPTDPNPYGPGDMQDTVGHGTAVASFAAGDTTGIAPFARIISIKIDPSNFTEGSVVQAIQDMISNHRSKFTTAGFRGSVLNMSFILFYSFQDINDALNDAAAAGISMFSASGNQGADLDQHPVWPCTLANVNCIGGTDNNYTFWPSTNRGRDVAFLAPAKDVYVALPGSPNNFGFRSGTSLATPLTSGTAAIFTSWLGLANNQAQAYVRSNVQVNFISGVPVGGAGYFVNTAINDVWKNADEPFRRAGNMPHQGLPTANVFNAESNGFCCDQPPVVPPEGPSDRPVTLTPIPDSTTIETVATPTNTKDSTLNDNWTIATATTTASS</sequence>
<dbReference type="GO" id="GO:0006508">
    <property type="term" value="P:proteolysis"/>
    <property type="evidence" value="ECO:0007669"/>
    <property type="project" value="UniProtKB-KW"/>
</dbReference>
<dbReference type="InterPro" id="IPR000209">
    <property type="entry name" value="Peptidase_S8/S53_dom"/>
</dbReference>
<organism evidence="8 9">
    <name type="scientific">Zasmidium cellare ATCC 36951</name>
    <dbReference type="NCBI Taxonomy" id="1080233"/>
    <lineage>
        <taxon>Eukaryota</taxon>
        <taxon>Fungi</taxon>
        <taxon>Dikarya</taxon>
        <taxon>Ascomycota</taxon>
        <taxon>Pezizomycotina</taxon>
        <taxon>Dothideomycetes</taxon>
        <taxon>Dothideomycetidae</taxon>
        <taxon>Mycosphaerellales</taxon>
        <taxon>Mycosphaerellaceae</taxon>
        <taxon>Zasmidium</taxon>
    </lineage>
</organism>
<dbReference type="PROSITE" id="PS00137">
    <property type="entry name" value="SUBTILASE_HIS"/>
    <property type="match status" value="1"/>
</dbReference>
<evidence type="ECO:0000256" key="6">
    <source>
        <dbReference type="SAM" id="SignalP"/>
    </source>
</evidence>
<feature type="active site" description="Charge relay system" evidence="5">
    <location>
        <position position="186"/>
    </location>
</feature>
<dbReference type="CDD" id="cd00306">
    <property type="entry name" value="Peptidases_S8_S53"/>
    <property type="match status" value="1"/>
</dbReference>
<dbReference type="PANTHER" id="PTHR43806">
    <property type="entry name" value="PEPTIDASE S8"/>
    <property type="match status" value="1"/>
</dbReference>
<comment type="similarity">
    <text evidence="1 5">Belongs to the peptidase S8 family.</text>
</comment>
<dbReference type="InterPro" id="IPR050131">
    <property type="entry name" value="Peptidase_S8_subtilisin-like"/>
</dbReference>
<evidence type="ECO:0000313" key="8">
    <source>
        <dbReference type="EMBL" id="KAF2159732.1"/>
    </source>
</evidence>
<feature type="active site" description="Charge relay system" evidence="5">
    <location>
        <position position="386"/>
    </location>
</feature>
<dbReference type="RefSeq" id="XP_033660621.1">
    <property type="nucleotide sequence ID" value="XM_033809601.1"/>
</dbReference>
<protein>
    <recommendedName>
        <fullName evidence="7">Peptidase S8/S53 domain-containing protein</fullName>
    </recommendedName>
</protein>
<evidence type="ECO:0000256" key="4">
    <source>
        <dbReference type="ARBA" id="ARBA00022825"/>
    </source>
</evidence>
<dbReference type="OrthoDB" id="3946663at2759"/>
<evidence type="ECO:0000256" key="5">
    <source>
        <dbReference type="PROSITE-ProRule" id="PRU01240"/>
    </source>
</evidence>
<dbReference type="SUPFAM" id="SSF52743">
    <property type="entry name" value="Subtilisin-like"/>
    <property type="match status" value="1"/>
</dbReference>
<dbReference type="GO" id="GO:0004252">
    <property type="term" value="F:serine-type endopeptidase activity"/>
    <property type="evidence" value="ECO:0007669"/>
    <property type="project" value="UniProtKB-UniRule"/>
</dbReference>
<keyword evidence="2 5" id="KW-0645">Protease</keyword>
<keyword evidence="9" id="KW-1185">Reference proteome</keyword>
<dbReference type="PRINTS" id="PR00723">
    <property type="entry name" value="SUBTILISIN"/>
</dbReference>
<dbReference type="InterPro" id="IPR022398">
    <property type="entry name" value="Peptidase_S8_His-AS"/>
</dbReference>
<keyword evidence="6" id="KW-0732">Signal</keyword>
<evidence type="ECO:0000259" key="7">
    <source>
        <dbReference type="Pfam" id="PF00082"/>
    </source>
</evidence>
<keyword evidence="3 5" id="KW-0378">Hydrolase</keyword>
<evidence type="ECO:0000256" key="2">
    <source>
        <dbReference type="ARBA" id="ARBA00022670"/>
    </source>
</evidence>